<gene>
    <name evidence="1" type="ordered locus">Sterm_1899</name>
</gene>
<organism evidence="1 2">
    <name type="scientific">Sebaldella termitidis (strain ATCC 33386 / NCTC 11300)</name>
    <dbReference type="NCBI Taxonomy" id="526218"/>
    <lineage>
        <taxon>Bacteria</taxon>
        <taxon>Fusobacteriati</taxon>
        <taxon>Fusobacteriota</taxon>
        <taxon>Fusobacteriia</taxon>
        <taxon>Fusobacteriales</taxon>
        <taxon>Leptotrichiaceae</taxon>
        <taxon>Sebaldella</taxon>
    </lineage>
</organism>
<dbReference type="HOGENOM" id="CLU_933493_0_0_0"/>
<dbReference type="KEGG" id="str:Sterm_1899"/>
<reference evidence="2" key="1">
    <citation type="submission" date="2009-09" db="EMBL/GenBank/DDBJ databases">
        <title>The complete chromosome of Sebaldella termitidis ATCC 33386.</title>
        <authorList>
            <consortium name="US DOE Joint Genome Institute (JGI-PGF)"/>
            <person name="Lucas S."/>
            <person name="Copeland A."/>
            <person name="Lapidus A."/>
            <person name="Glavina del Rio T."/>
            <person name="Dalin E."/>
            <person name="Tice H."/>
            <person name="Bruce D."/>
            <person name="Goodwin L."/>
            <person name="Pitluck S."/>
            <person name="Kyrpides N."/>
            <person name="Mavromatis K."/>
            <person name="Ivanova N."/>
            <person name="Mikhailova N."/>
            <person name="Sims D."/>
            <person name="Meincke L."/>
            <person name="Brettin T."/>
            <person name="Detter J.C."/>
            <person name="Han C."/>
            <person name="Larimer F."/>
            <person name="Land M."/>
            <person name="Hauser L."/>
            <person name="Markowitz V."/>
            <person name="Cheng J.F."/>
            <person name="Hugenholtz P."/>
            <person name="Woyke T."/>
            <person name="Wu D."/>
            <person name="Eisen J.A."/>
        </authorList>
    </citation>
    <scope>NUCLEOTIDE SEQUENCE [LARGE SCALE GENOMIC DNA]</scope>
    <source>
        <strain evidence="2">ATCC 33386 / NCTC 11300</strain>
    </source>
</reference>
<dbReference type="eggNOG" id="ENOG5033G6K">
    <property type="taxonomic scope" value="Bacteria"/>
</dbReference>
<name>D1AJ68_SEBTE</name>
<dbReference type="InterPro" id="IPR053804">
    <property type="entry name" value="DUF6960"/>
</dbReference>
<dbReference type="AlphaFoldDB" id="D1AJ68"/>
<reference evidence="1 2" key="2">
    <citation type="journal article" date="2010" name="Stand. Genomic Sci.">
        <title>Complete genome sequence of Sebaldella termitidis type strain (NCTC 11300).</title>
        <authorList>
            <person name="Harmon-Smith M."/>
            <person name="Celia L."/>
            <person name="Chertkov O."/>
            <person name="Lapidus A."/>
            <person name="Copeland A."/>
            <person name="Glavina Del Rio T."/>
            <person name="Nolan M."/>
            <person name="Lucas S."/>
            <person name="Tice H."/>
            <person name="Cheng J.F."/>
            <person name="Han C."/>
            <person name="Detter J.C."/>
            <person name="Bruce D."/>
            <person name="Goodwin L."/>
            <person name="Pitluck S."/>
            <person name="Pati A."/>
            <person name="Liolios K."/>
            <person name="Ivanova N."/>
            <person name="Mavromatis K."/>
            <person name="Mikhailova N."/>
            <person name="Chen A."/>
            <person name="Palaniappan K."/>
            <person name="Land M."/>
            <person name="Hauser L."/>
            <person name="Chang Y.J."/>
            <person name="Jeffries C.D."/>
            <person name="Brettin T."/>
            <person name="Goker M."/>
            <person name="Beck B."/>
            <person name="Bristow J."/>
            <person name="Eisen J.A."/>
            <person name="Markowitz V."/>
            <person name="Hugenholtz P."/>
            <person name="Kyrpides N.C."/>
            <person name="Klenk H.P."/>
            <person name="Chen F."/>
        </authorList>
    </citation>
    <scope>NUCLEOTIDE SEQUENCE [LARGE SCALE GENOMIC DNA]</scope>
    <source>
        <strain evidence="2">ATCC 33386 / NCTC 11300</strain>
    </source>
</reference>
<dbReference type="STRING" id="526218.Sterm_1899"/>
<proteinExistence type="predicted"/>
<sequence length="298" mass="35254">MKILEKILSKDKKSKFPVTKNLNIEIDIQKESILPYGSSVILKKYPAIGGIISSSIFHSKDKKQMYFIHINGKSKTKRYIKDDFILDLKGSWGYYPWFPEDGDHFISPCDLENFKNIIPYGKIFNCIDDTDEYITLQHKKMTFNVKKELYKIINNHELISEKYNLIFSKNFEKKISNPVNLWGHYLGSKNDIFENFSLLEQHKKDFFLKNGKILQCIGKEDNFLLLKYYEYILKVEPKLFRVIPAPLSFGNIVTLTKNPEIKGIITDMYWNYPCREYIYILTINGKKRTKKFLMKDFI</sequence>
<dbReference type="EMBL" id="CP001739">
    <property type="protein sequence ID" value="ACZ08756.1"/>
    <property type="molecule type" value="Genomic_DNA"/>
</dbReference>
<dbReference type="Proteomes" id="UP000000845">
    <property type="component" value="Chromosome"/>
</dbReference>
<dbReference type="Pfam" id="PF22283">
    <property type="entry name" value="DUF6960"/>
    <property type="match status" value="2"/>
</dbReference>
<accession>D1AJ68</accession>
<dbReference type="RefSeq" id="WP_012861350.1">
    <property type="nucleotide sequence ID" value="NC_013517.1"/>
</dbReference>
<evidence type="ECO:0000313" key="1">
    <source>
        <dbReference type="EMBL" id="ACZ08756.1"/>
    </source>
</evidence>
<protein>
    <submittedName>
        <fullName evidence="1">Uncharacterized protein</fullName>
    </submittedName>
</protein>
<keyword evidence="2" id="KW-1185">Reference proteome</keyword>
<evidence type="ECO:0000313" key="2">
    <source>
        <dbReference type="Proteomes" id="UP000000845"/>
    </source>
</evidence>